<dbReference type="CDD" id="cd01189">
    <property type="entry name" value="INT_ICEBs1_C_like"/>
    <property type="match status" value="1"/>
</dbReference>
<dbReference type="EMBL" id="FQZV01000050">
    <property type="protein sequence ID" value="SHJ88998.1"/>
    <property type="molecule type" value="Genomic_DNA"/>
</dbReference>
<comment type="similarity">
    <text evidence="2">Belongs to the 'phage' integrase family.</text>
</comment>
<dbReference type="InterPro" id="IPR011010">
    <property type="entry name" value="DNA_brk_join_enz"/>
</dbReference>
<comment type="function">
    <text evidence="1">Site-specific tyrosine recombinase, which acts by catalyzing the cutting and rejoining of the recombining DNA molecules.</text>
</comment>
<evidence type="ECO:0000256" key="1">
    <source>
        <dbReference type="ARBA" id="ARBA00003283"/>
    </source>
</evidence>
<dbReference type="PROSITE" id="PS51898">
    <property type="entry name" value="TYR_RECOMBINASE"/>
    <property type="match status" value="1"/>
</dbReference>
<evidence type="ECO:0000256" key="6">
    <source>
        <dbReference type="PROSITE-ProRule" id="PRU01248"/>
    </source>
</evidence>
<dbReference type="InterPro" id="IPR050808">
    <property type="entry name" value="Phage_Integrase"/>
</dbReference>
<evidence type="ECO:0000313" key="9">
    <source>
        <dbReference type="EMBL" id="SHJ88998.1"/>
    </source>
</evidence>
<protein>
    <submittedName>
        <fullName evidence="9">Site-specific recombinase XerD</fullName>
    </submittedName>
</protein>
<reference evidence="10" key="1">
    <citation type="submission" date="2016-11" db="EMBL/GenBank/DDBJ databases">
        <authorList>
            <person name="Varghese N."/>
            <person name="Submissions S."/>
        </authorList>
    </citation>
    <scope>NUCLEOTIDE SEQUENCE [LARGE SCALE GENOMIC DNA]</scope>
    <source>
        <strain evidence="10">DSM 17957</strain>
    </source>
</reference>
<name>A0A1M6N013_9FIRM</name>
<gene>
    <name evidence="9" type="ORF">SAMN02745975_03154</name>
</gene>
<dbReference type="InterPro" id="IPR044068">
    <property type="entry name" value="CB"/>
</dbReference>
<dbReference type="PANTHER" id="PTHR30629:SF2">
    <property type="entry name" value="PROPHAGE INTEGRASE INTS-RELATED"/>
    <property type="match status" value="1"/>
</dbReference>
<dbReference type="STRING" id="1121919.SAMN02745975_03154"/>
<dbReference type="Gene3D" id="1.10.150.130">
    <property type="match status" value="2"/>
</dbReference>
<dbReference type="RefSeq" id="WP_110942171.1">
    <property type="nucleotide sequence ID" value="NZ_FQZV01000050.1"/>
</dbReference>
<dbReference type="Pfam" id="PF00589">
    <property type="entry name" value="Phage_integrase"/>
    <property type="match status" value="1"/>
</dbReference>
<dbReference type="InterPro" id="IPR010998">
    <property type="entry name" value="Integrase_recombinase_N"/>
</dbReference>
<dbReference type="Pfam" id="PF14659">
    <property type="entry name" value="Phage_int_SAM_3"/>
    <property type="match status" value="1"/>
</dbReference>
<evidence type="ECO:0000256" key="4">
    <source>
        <dbReference type="ARBA" id="ARBA00023125"/>
    </source>
</evidence>
<accession>A0A1M6N013</accession>
<dbReference type="PROSITE" id="PS51900">
    <property type="entry name" value="CB"/>
    <property type="match status" value="1"/>
</dbReference>
<organism evidence="9 10">
    <name type="scientific">Geosporobacter subterraneus DSM 17957</name>
    <dbReference type="NCBI Taxonomy" id="1121919"/>
    <lineage>
        <taxon>Bacteria</taxon>
        <taxon>Bacillati</taxon>
        <taxon>Bacillota</taxon>
        <taxon>Clostridia</taxon>
        <taxon>Peptostreptococcales</taxon>
        <taxon>Thermotaleaceae</taxon>
        <taxon>Geosporobacter</taxon>
    </lineage>
</organism>
<dbReference type="InterPro" id="IPR013762">
    <property type="entry name" value="Integrase-like_cat_sf"/>
</dbReference>
<dbReference type="GO" id="GO:0006310">
    <property type="term" value="P:DNA recombination"/>
    <property type="evidence" value="ECO:0007669"/>
    <property type="project" value="UniProtKB-KW"/>
</dbReference>
<keyword evidence="10" id="KW-1185">Reference proteome</keyword>
<dbReference type="PANTHER" id="PTHR30629">
    <property type="entry name" value="PROPHAGE INTEGRASE"/>
    <property type="match status" value="1"/>
</dbReference>
<feature type="domain" description="Tyr recombinase" evidence="7">
    <location>
        <begin position="278"/>
        <end position="485"/>
    </location>
</feature>
<dbReference type="OrthoDB" id="9785687at2"/>
<proteinExistence type="inferred from homology"/>
<keyword evidence="4 6" id="KW-0238">DNA-binding</keyword>
<dbReference type="SUPFAM" id="SSF56349">
    <property type="entry name" value="DNA breaking-rejoining enzymes"/>
    <property type="match status" value="2"/>
</dbReference>
<dbReference type="InterPro" id="IPR002104">
    <property type="entry name" value="Integrase_catalytic"/>
</dbReference>
<dbReference type="GO" id="GO:0015074">
    <property type="term" value="P:DNA integration"/>
    <property type="evidence" value="ECO:0007669"/>
    <property type="project" value="UniProtKB-KW"/>
</dbReference>
<evidence type="ECO:0000256" key="2">
    <source>
        <dbReference type="ARBA" id="ARBA00008857"/>
    </source>
</evidence>
<evidence type="ECO:0000259" key="8">
    <source>
        <dbReference type="PROSITE" id="PS51900"/>
    </source>
</evidence>
<dbReference type="Gene3D" id="1.10.443.10">
    <property type="entry name" value="Intergrase catalytic core"/>
    <property type="match status" value="1"/>
</dbReference>
<feature type="domain" description="Core-binding (CB)" evidence="8">
    <location>
        <begin position="173"/>
        <end position="258"/>
    </location>
</feature>
<sequence>MVAGHLREKNGYFHIILNYKDINGSRKTKSISTGLPIKGNKKRAEAILLKNRKEFNPDTAMSDKNTLFADFLPKWLQDVIYKVDAEIFAQYSYDTKNCIIPYFKNTAIKVSEIKSRDIENYYEHEKAENGASNSTLLKYHEAIKEALQYALELELIEDNPADKVNPTSVEVQIFFTDFLLEWLEMMRNSVEMTTYASYSYCIKSSIIPYFEEKKIRLKDLTPKHIQNYYQYELNEKGLSANTVIHRHANIRKALQHALKIGLIDYNPADRIERPRKGKFVGSVYDEKELDVLFAVVKHQKIELAVILGAFYGLRRSEIVGLKWDAIDFEKKTLTIKHTVTEVTLDGKITTIAKDRTKTKSSYRTLPLVAPFEELLYRLKEEQELNRKVCGKAYCKDYLDYIYVNEIGDRIKPNYITQHFAIVLKNNNLKKIRFHDLRHPYVKYTPKNNLGFFRKRQCGEEESGYFNPYNLSIAFLVINHTLPLFR</sequence>
<dbReference type="Proteomes" id="UP000184536">
    <property type="component" value="Unassembled WGS sequence"/>
</dbReference>
<evidence type="ECO:0000313" key="10">
    <source>
        <dbReference type="Proteomes" id="UP000184536"/>
    </source>
</evidence>
<dbReference type="GO" id="GO:0003677">
    <property type="term" value="F:DNA binding"/>
    <property type="evidence" value="ECO:0007669"/>
    <property type="project" value="UniProtKB-UniRule"/>
</dbReference>
<evidence type="ECO:0000259" key="7">
    <source>
        <dbReference type="PROSITE" id="PS51898"/>
    </source>
</evidence>
<dbReference type="InterPro" id="IPR004107">
    <property type="entry name" value="Integrase_SAM-like_N"/>
</dbReference>
<keyword evidence="5" id="KW-0233">DNA recombination</keyword>
<keyword evidence="3" id="KW-0229">DNA integration</keyword>
<evidence type="ECO:0000256" key="5">
    <source>
        <dbReference type="ARBA" id="ARBA00023172"/>
    </source>
</evidence>
<evidence type="ECO:0000256" key="3">
    <source>
        <dbReference type="ARBA" id="ARBA00022908"/>
    </source>
</evidence>
<dbReference type="AlphaFoldDB" id="A0A1M6N013"/>